<name>A0A5D0MAQ7_9BACT</name>
<keyword evidence="2" id="KW-0238">DNA-binding</keyword>
<dbReference type="InterPro" id="IPR036388">
    <property type="entry name" value="WH-like_DNA-bd_sf"/>
</dbReference>
<evidence type="ECO:0000313" key="6">
    <source>
        <dbReference type="Proteomes" id="UP000324143"/>
    </source>
</evidence>
<accession>A0A5D0MAQ7</accession>
<evidence type="ECO:0000256" key="1">
    <source>
        <dbReference type="ARBA" id="ARBA00023015"/>
    </source>
</evidence>
<sequence>MYKEPMGKYLSIAKRAHSMLLQKKLKQYNIGTGELYILIVLYKEDGICQQKICDHYRINKAAVGRAVHKLEKKHFITKKPDEKDRRKRILSLTEKARKMKPEFKNILRSAEKVLRKDLSDKEIETFLKVSKKISKNIHEVLDQN</sequence>
<dbReference type="GO" id="GO:0003700">
    <property type="term" value="F:DNA-binding transcription factor activity"/>
    <property type="evidence" value="ECO:0007669"/>
    <property type="project" value="InterPro"/>
</dbReference>
<proteinExistence type="predicted"/>
<feature type="domain" description="HTH marR-type" evidence="4">
    <location>
        <begin position="3"/>
        <end position="135"/>
    </location>
</feature>
<dbReference type="SUPFAM" id="SSF46785">
    <property type="entry name" value="Winged helix' DNA-binding domain"/>
    <property type="match status" value="1"/>
</dbReference>
<dbReference type="InterPro" id="IPR036390">
    <property type="entry name" value="WH_DNA-bd_sf"/>
</dbReference>
<comment type="caution">
    <text evidence="5">The sequence shown here is derived from an EMBL/GenBank/DDBJ whole genome shotgun (WGS) entry which is preliminary data.</text>
</comment>
<evidence type="ECO:0000256" key="2">
    <source>
        <dbReference type="ARBA" id="ARBA00023125"/>
    </source>
</evidence>
<reference evidence="5" key="1">
    <citation type="submission" date="2019-08" db="EMBL/GenBank/DDBJ databases">
        <title>Genomic characterization of a novel candidate phylum (ARYD3) from a high temperature, high salinity tertiary oil reservoir in north central Oklahoma, USA.</title>
        <authorList>
            <person name="Youssef N.H."/>
            <person name="Yadav A."/>
            <person name="Elshahed M.S."/>
        </authorList>
    </citation>
    <scope>NUCLEOTIDE SEQUENCE [LARGE SCALE GENOMIC DNA]</scope>
    <source>
        <strain evidence="5">ARYD3</strain>
    </source>
</reference>
<gene>
    <name evidence="5" type="ORF">FXF47_07475</name>
</gene>
<dbReference type="SMART" id="SM00347">
    <property type="entry name" value="HTH_MARR"/>
    <property type="match status" value="1"/>
</dbReference>
<dbReference type="Gene3D" id="1.10.10.10">
    <property type="entry name" value="Winged helix-like DNA-binding domain superfamily/Winged helix DNA-binding domain"/>
    <property type="match status" value="1"/>
</dbReference>
<evidence type="ECO:0000256" key="3">
    <source>
        <dbReference type="ARBA" id="ARBA00023163"/>
    </source>
</evidence>
<evidence type="ECO:0000313" key="5">
    <source>
        <dbReference type="EMBL" id="TYB30777.1"/>
    </source>
</evidence>
<dbReference type="EMBL" id="VSIX01000077">
    <property type="protein sequence ID" value="TYB30777.1"/>
    <property type="molecule type" value="Genomic_DNA"/>
</dbReference>
<dbReference type="PROSITE" id="PS50995">
    <property type="entry name" value="HTH_MARR_2"/>
    <property type="match status" value="1"/>
</dbReference>
<dbReference type="Pfam" id="PF01047">
    <property type="entry name" value="MarR"/>
    <property type="match status" value="1"/>
</dbReference>
<protein>
    <submittedName>
        <fullName evidence="5">MarR family transcriptional regulator</fullName>
    </submittedName>
</protein>
<evidence type="ECO:0000259" key="4">
    <source>
        <dbReference type="PROSITE" id="PS50995"/>
    </source>
</evidence>
<dbReference type="GO" id="GO:0003677">
    <property type="term" value="F:DNA binding"/>
    <property type="evidence" value="ECO:0007669"/>
    <property type="project" value="UniProtKB-KW"/>
</dbReference>
<dbReference type="Proteomes" id="UP000324143">
    <property type="component" value="Unassembled WGS sequence"/>
</dbReference>
<dbReference type="AlphaFoldDB" id="A0A5D0MAQ7"/>
<keyword evidence="3" id="KW-0804">Transcription</keyword>
<dbReference type="InterPro" id="IPR000835">
    <property type="entry name" value="HTH_MarR-typ"/>
</dbReference>
<dbReference type="PRINTS" id="PR00598">
    <property type="entry name" value="HTHMARR"/>
</dbReference>
<dbReference type="PANTHER" id="PTHR42756:SF1">
    <property type="entry name" value="TRANSCRIPTIONAL REPRESSOR OF EMRAB OPERON"/>
    <property type="match status" value="1"/>
</dbReference>
<keyword evidence="6" id="KW-1185">Reference proteome</keyword>
<organism evidence="5 6">
    <name type="scientific">Candidatus Mcinerneyibacterium aminivorans</name>
    <dbReference type="NCBI Taxonomy" id="2703815"/>
    <lineage>
        <taxon>Bacteria</taxon>
        <taxon>Candidatus Macinerneyibacteriota</taxon>
        <taxon>Candidatus Mcinerneyibacteria</taxon>
        <taxon>Candidatus Mcinerneyibacteriales</taxon>
        <taxon>Candidatus Mcinerneyibacteriaceae</taxon>
        <taxon>Candidatus Mcinerneyibacterium</taxon>
    </lineage>
</organism>
<keyword evidence="1" id="KW-0805">Transcription regulation</keyword>
<dbReference type="PANTHER" id="PTHR42756">
    <property type="entry name" value="TRANSCRIPTIONAL REGULATOR, MARR"/>
    <property type="match status" value="1"/>
</dbReference>